<reference evidence="2 3" key="1">
    <citation type="journal article" date="2019" name="Genome Biol. Evol.">
        <title>Insights into the evolution of the New World diploid cottons (Gossypium, subgenus Houzingenia) based on genome sequencing.</title>
        <authorList>
            <person name="Grover C.E."/>
            <person name="Arick M.A. 2nd"/>
            <person name="Thrash A."/>
            <person name="Conover J.L."/>
            <person name="Sanders W.S."/>
            <person name="Peterson D.G."/>
            <person name="Frelichowski J.E."/>
            <person name="Scheffler J.A."/>
            <person name="Scheffler B.E."/>
            <person name="Wendel J.F."/>
        </authorList>
    </citation>
    <scope>NUCLEOTIDE SEQUENCE [LARGE SCALE GENOMIC DNA]</scope>
    <source>
        <strain evidence="2">8</strain>
        <tissue evidence="2">Leaf</tissue>
    </source>
</reference>
<dbReference type="PANTHER" id="PTHR48200">
    <property type="entry name" value="PROTEIN, PUTATIVE-RELATED"/>
    <property type="match status" value="1"/>
</dbReference>
<name>A0A7J9FNW4_9ROSI</name>
<feature type="non-terminal residue" evidence="2">
    <location>
        <position position="1"/>
    </location>
</feature>
<accession>A0A7J9FNW4</accession>
<dbReference type="AlphaFoldDB" id="A0A7J9FNW4"/>
<evidence type="ECO:0000259" key="1">
    <source>
        <dbReference type="Pfam" id="PF24924"/>
    </source>
</evidence>
<evidence type="ECO:0000313" key="2">
    <source>
        <dbReference type="EMBL" id="MBA0786967.1"/>
    </source>
</evidence>
<gene>
    <name evidence="2" type="ORF">Gotri_027877</name>
</gene>
<dbReference type="Pfam" id="PF24924">
    <property type="entry name" value="DUF7745"/>
    <property type="match status" value="1"/>
</dbReference>
<comment type="caution">
    <text evidence="2">The sequence shown here is derived from an EMBL/GenBank/DDBJ whole genome shotgun (WGS) entry which is preliminary data.</text>
</comment>
<evidence type="ECO:0000313" key="3">
    <source>
        <dbReference type="Proteomes" id="UP000593568"/>
    </source>
</evidence>
<dbReference type="EMBL" id="JABEZW010225042">
    <property type="protein sequence ID" value="MBA0786967.1"/>
    <property type="molecule type" value="Genomic_DNA"/>
</dbReference>
<dbReference type="Proteomes" id="UP000593568">
    <property type="component" value="Unassembled WGS sequence"/>
</dbReference>
<keyword evidence="3" id="KW-1185">Reference proteome</keyword>
<proteinExistence type="predicted"/>
<sequence length="98" mass="11564">YGDFPYLLDFKVDKHLFRALAQYWNPAYSCFSFEKVDLVPILEEYTTLLRCPRIKADKAYSRAATIPTFLKRLMSIMKMSEQWVTAWIKQKGDSKCIL</sequence>
<feature type="domain" description="DUF7745" evidence="1">
    <location>
        <begin position="1"/>
        <end position="94"/>
    </location>
</feature>
<organism evidence="2 3">
    <name type="scientific">Gossypium trilobum</name>
    <dbReference type="NCBI Taxonomy" id="34281"/>
    <lineage>
        <taxon>Eukaryota</taxon>
        <taxon>Viridiplantae</taxon>
        <taxon>Streptophyta</taxon>
        <taxon>Embryophyta</taxon>
        <taxon>Tracheophyta</taxon>
        <taxon>Spermatophyta</taxon>
        <taxon>Magnoliopsida</taxon>
        <taxon>eudicotyledons</taxon>
        <taxon>Gunneridae</taxon>
        <taxon>Pentapetalae</taxon>
        <taxon>rosids</taxon>
        <taxon>malvids</taxon>
        <taxon>Malvales</taxon>
        <taxon>Malvaceae</taxon>
        <taxon>Malvoideae</taxon>
        <taxon>Gossypium</taxon>
    </lineage>
</organism>
<protein>
    <recommendedName>
        <fullName evidence="1">DUF7745 domain-containing protein</fullName>
    </recommendedName>
</protein>
<dbReference type="InterPro" id="IPR056647">
    <property type="entry name" value="DUF7745"/>
</dbReference>
<dbReference type="PANTHER" id="PTHR48200:SF1">
    <property type="entry name" value="AMINOTRANSFERASE-LIKE PLANT MOBILE DOMAIN-CONTAINING PROTEIN"/>
    <property type="match status" value="1"/>
</dbReference>